<dbReference type="InterPro" id="IPR014776">
    <property type="entry name" value="4pyrrole_Mease_sub2"/>
</dbReference>
<reference evidence="8" key="1">
    <citation type="submission" date="2023-07" db="EMBL/GenBank/DDBJ databases">
        <title>Genome sequencing of Purple Non-Sulfur Bacteria from various extreme environments.</title>
        <authorList>
            <person name="Mayer M."/>
        </authorList>
    </citation>
    <scope>NUCLEOTIDE SEQUENCE [LARGE SCALE GENOMIC DNA]</scope>
    <source>
        <strain evidence="8">DSM 17935</strain>
    </source>
</reference>
<evidence type="ECO:0000313" key="7">
    <source>
        <dbReference type="EMBL" id="MCW2306035.1"/>
    </source>
</evidence>
<dbReference type="InterPro" id="IPR035996">
    <property type="entry name" value="4pyrrol_Methylase_sf"/>
</dbReference>
<accession>A0ABT3H6L2</accession>
<dbReference type="PANTHER" id="PTHR43182">
    <property type="entry name" value="COBALT-PRECORRIN-6B C(15)-METHYLTRANSFERASE (DECARBOXYLATING)"/>
    <property type="match status" value="1"/>
</dbReference>
<dbReference type="PIRSF" id="PIRSF036428">
    <property type="entry name" value="CobL"/>
    <property type="match status" value="1"/>
</dbReference>
<dbReference type="Gene3D" id="3.40.1010.10">
    <property type="entry name" value="Cobalt-precorrin-4 Transmethylase, Domain 1"/>
    <property type="match status" value="1"/>
</dbReference>
<dbReference type="EC" id="2.1.1.132" evidence="7"/>
<evidence type="ECO:0000256" key="3">
    <source>
        <dbReference type="ARBA" id="ARBA00022603"/>
    </source>
</evidence>
<dbReference type="InterPro" id="IPR006365">
    <property type="entry name" value="Cbl_synth_CobL"/>
</dbReference>
<dbReference type="NCBIfam" id="TIGR02469">
    <property type="entry name" value="CbiT"/>
    <property type="match status" value="1"/>
</dbReference>
<protein>
    <submittedName>
        <fullName evidence="7">Precorrin-6Y C5,15-methyltransferase (Decarboxylating)</fullName>
        <ecNumber evidence="7">2.1.1.132</ecNumber>
    </submittedName>
</protein>
<evidence type="ECO:0000256" key="5">
    <source>
        <dbReference type="ARBA" id="ARBA00022691"/>
    </source>
</evidence>
<dbReference type="SUPFAM" id="SSF53335">
    <property type="entry name" value="S-adenosyl-L-methionine-dependent methyltransferases"/>
    <property type="match status" value="1"/>
</dbReference>
<comment type="pathway">
    <text evidence="1">Cofactor biosynthesis; adenosylcobalamin biosynthesis.</text>
</comment>
<dbReference type="InterPro" id="IPR000878">
    <property type="entry name" value="4pyrrol_Mease"/>
</dbReference>
<keyword evidence="3 7" id="KW-0489">Methyltransferase</keyword>
<name>A0ABT3H6L2_9HYPH</name>
<dbReference type="RefSeq" id="WP_264599709.1">
    <property type="nucleotide sequence ID" value="NZ_JAOQNS010000001.1"/>
</dbReference>
<evidence type="ECO:0000313" key="8">
    <source>
        <dbReference type="Proteomes" id="UP001209755"/>
    </source>
</evidence>
<keyword evidence="5" id="KW-0949">S-adenosyl-L-methionine</keyword>
<evidence type="ECO:0000259" key="6">
    <source>
        <dbReference type="Pfam" id="PF00590"/>
    </source>
</evidence>
<keyword evidence="2" id="KW-0169">Cobalamin biosynthesis</keyword>
<evidence type="ECO:0000256" key="2">
    <source>
        <dbReference type="ARBA" id="ARBA00022573"/>
    </source>
</evidence>
<dbReference type="Gene3D" id="3.30.950.10">
    <property type="entry name" value="Methyltransferase, Cobalt-precorrin-4 Transmethylase, Domain 2"/>
    <property type="match status" value="1"/>
</dbReference>
<dbReference type="PANTHER" id="PTHR43182:SF1">
    <property type="entry name" value="COBALT-PRECORRIN-7 C(5)-METHYLTRANSFERASE"/>
    <property type="match status" value="1"/>
</dbReference>
<dbReference type="Gene3D" id="3.40.50.150">
    <property type="entry name" value="Vaccinia Virus protein VP39"/>
    <property type="match status" value="1"/>
</dbReference>
<evidence type="ECO:0000256" key="1">
    <source>
        <dbReference type="ARBA" id="ARBA00004953"/>
    </source>
</evidence>
<evidence type="ECO:0000256" key="4">
    <source>
        <dbReference type="ARBA" id="ARBA00022679"/>
    </source>
</evidence>
<keyword evidence="8" id="KW-1185">Reference proteome</keyword>
<sequence>MTERWLSIVGIGEDGVEGLSPAAKKLIEGAELVAGGARHLALADKLISGERLPWPSPYTDAIPHLVGRRGSPVCVLASGDPFFYGVGAKLTAFVAPEEMRIVPAPSSLSLAAARLGWSLADVRTISFCGRPLAPLAPLLQPGARVLALSADAATPAEVADFLSRRGFGESRIHVLESLGGPGERIRSTTAWDFSFDDVGPLNLTALEIVAGSDAAILPRTSGLPDGLFENDGQMTKREVRAVTLSTLAPRSGELLWDIGAGSGSIAIEWLLADPANRAIGIERDPVRAARAARNAVDLGVPSLDIREGSAPDAFQGLEAPDAVFIGGGIANDGVLDGAYGALKRGGRIVANSITVESEAVLIDAVQRLGGTLTRLSVERLDSIGGMHGFRPAMTVTQWSAVKP</sequence>
<dbReference type="InterPro" id="IPR029063">
    <property type="entry name" value="SAM-dependent_MTases_sf"/>
</dbReference>
<organism evidence="7 8">
    <name type="scientific">Rhodobium gokarnense</name>
    <dbReference type="NCBI Taxonomy" id="364296"/>
    <lineage>
        <taxon>Bacteria</taxon>
        <taxon>Pseudomonadati</taxon>
        <taxon>Pseudomonadota</taxon>
        <taxon>Alphaproteobacteria</taxon>
        <taxon>Hyphomicrobiales</taxon>
        <taxon>Rhodobiaceae</taxon>
        <taxon>Rhodobium</taxon>
    </lineage>
</organism>
<dbReference type="EMBL" id="JAOQNS010000001">
    <property type="protein sequence ID" value="MCW2306035.1"/>
    <property type="molecule type" value="Genomic_DNA"/>
</dbReference>
<proteinExistence type="predicted"/>
<dbReference type="GO" id="GO:0032259">
    <property type="term" value="P:methylation"/>
    <property type="evidence" value="ECO:0007669"/>
    <property type="project" value="UniProtKB-KW"/>
</dbReference>
<dbReference type="Pfam" id="PF00590">
    <property type="entry name" value="TP_methylase"/>
    <property type="match status" value="1"/>
</dbReference>
<feature type="domain" description="Tetrapyrrole methylase" evidence="6">
    <location>
        <begin position="6"/>
        <end position="190"/>
    </location>
</feature>
<dbReference type="InterPro" id="IPR012818">
    <property type="entry name" value="CbiE"/>
</dbReference>
<dbReference type="NCBIfam" id="TIGR02467">
    <property type="entry name" value="CbiE"/>
    <property type="match status" value="1"/>
</dbReference>
<dbReference type="GO" id="GO:0046025">
    <property type="term" value="F:precorrin-6Y C5,15-methyltransferase (decarboxylating) activity"/>
    <property type="evidence" value="ECO:0007669"/>
    <property type="project" value="UniProtKB-EC"/>
</dbReference>
<dbReference type="CDD" id="cd11644">
    <property type="entry name" value="Precorrin-6Y-MT"/>
    <property type="match status" value="1"/>
</dbReference>
<gene>
    <name evidence="7" type="ORF">M2319_000351</name>
</gene>
<dbReference type="InterPro" id="IPR014008">
    <property type="entry name" value="Cbl_synth_MTase_CbiT"/>
</dbReference>
<dbReference type="SUPFAM" id="SSF53790">
    <property type="entry name" value="Tetrapyrrole methylase"/>
    <property type="match status" value="1"/>
</dbReference>
<dbReference type="InterPro" id="IPR014777">
    <property type="entry name" value="4pyrrole_Mease_sub1"/>
</dbReference>
<comment type="caution">
    <text evidence="7">The sequence shown here is derived from an EMBL/GenBank/DDBJ whole genome shotgun (WGS) entry which is preliminary data.</text>
</comment>
<dbReference type="CDD" id="cd02440">
    <property type="entry name" value="AdoMet_MTases"/>
    <property type="match status" value="1"/>
</dbReference>
<dbReference type="Proteomes" id="UP001209755">
    <property type="component" value="Unassembled WGS sequence"/>
</dbReference>
<dbReference type="InterPro" id="IPR050714">
    <property type="entry name" value="Cobalamin_biosynth_MTase"/>
</dbReference>
<keyword evidence="4 7" id="KW-0808">Transferase</keyword>